<protein>
    <submittedName>
        <fullName evidence="8">Ig-like domain-containing protein</fullName>
    </submittedName>
</protein>
<dbReference type="InterPro" id="IPR014755">
    <property type="entry name" value="Cu-Rt/internalin_Ig-like"/>
</dbReference>
<feature type="domain" description="BIG2" evidence="7">
    <location>
        <begin position="307"/>
        <end position="392"/>
    </location>
</feature>
<feature type="compositionally biased region" description="Acidic residues" evidence="5">
    <location>
        <begin position="847"/>
        <end position="856"/>
    </location>
</feature>
<dbReference type="InterPro" id="IPR032812">
    <property type="entry name" value="SbsA_Ig"/>
</dbReference>
<dbReference type="Gene3D" id="2.60.40.1220">
    <property type="match status" value="11"/>
</dbReference>
<feature type="chain" id="PRO_5041383077" evidence="6">
    <location>
        <begin position="28"/>
        <end position="2491"/>
    </location>
</feature>
<feature type="domain" description="BIG2" evidence="7">
    <location>
        <begin position="105"/>
        <end position="191"/>
    </location>
</feature>
<dbReference type="Pfam" id="PF13205">
    <property type="entry name" value="Big_5"/>
    <property type="match status" value="15"/>
</dbReference>
<feature type="signal peptide" evidence="6">
    <location>
        <begin position="1"/>
        <end position="27"/>
    </location>
</feature>
<dbReference type="Pfam" id="PF18884">
    <property type="entry name" value="TSP3_bac"/>
    <property type="match status" value="5"/>
</dbReference>
<evidence type="ECO:0000313" key="8">
    <source>
        <dbReference type="EMBL" id="MCM2679181.1"/>
    </source>
</evidence>
<keyword evidence="9" id="KW-1185">Reference proteome</keyword>
<dbReference type="Proteomes" id="UP001165393">
    <property type="component" value="Unassembled WGS sequence"/>
</dbReference>
<dbReference type="GO" id="GO:0005509">
    <property type="term" value="F:calcium ion binding"/>
    <property type="evidence" value="ECO:0007669"/>
    <property type="project" value="InterPro"/>
</dbReference>
<evidence type="ECO:0000256" key="2">
    <source>
        <dbReference type="ARBA" id="ARBA00022525"/>
    </source>
</evidence>
<name>A0AA42B732_9GAMM</name>
<dbReference type="InterPro" id="IPR059100">
    <property type="entry name" value="TSP3_bac"/>
</dbReference>
<dbReference type="InterPro" id="IPR013783">
    <property type="entry name" value="Ig-like_fold"/>
</dbReference>
<feature type="compositionally biased region" description="Acidic residues" evidence="5">
    <location>
        <begin position="826"/>
        <end position="835"/>
    </location>
</feature>
<proteinExistence type="predicted"/>
<feature type="compositionally biased region" description="Basic and acidic residues" evidence="5">
    <location>
        <begin position="836"/>
        <end position="846"/>
    </location>
</feature>
<gene>
    <name evidence="8" type="ORF">NAF29_05755</name>
</gene>
<dbReference type="SUPFAM" id="SSF49373">
    <property type="entry name" value="Invasin/intimin cell-adhesion fragments"/>
    <property type="match status" value="1"/>
</dbReference>
<keyword evidence="2" id="KW-0964">Secreted</keyword>
<dbReference type="InterPro" id="IPR053180">
    <property type="entry name" value="Ca-binding_acidic-repeat"/>
</dbReference>
<comment type="caution">
    <text evidence="8">The sequence shown here is derived from an EMBL/GenBank/DDBJ whole genome shotgun (WGS) entry which is preliminary data.</text>
</comment>
<dbReference type="InterPro" id="IPR028974">
    <property type="entry name" value="TSP_type-3_rpt"/>
</dbReference>
<evidence type="ECO:0000259" key="7">
    <source>
        <dbReference type="SMART" id="SM00635"/>
    </source>
</evidence>
<dbReference type="PANTHER" id="PTHR37467:SF1">
    <property type="entry name" value="EXPORTED CALCIUM-BINDING GLYCOPROTEIN"/>
    <property type="match status" value="1"/>
</dbReference>
<evidence type="ECO:0000256" key="6">
    <source>
        <dbReference type="SAM" id="SignalP"/>
    </source>
</evidence>
<evidence type="ECO:0000256" key="3">
    <source>
        <dbReference type="ARBA" id="ARBA00022729"/>
    </source>
</evidence>
<dbReference type="SMART" id="SM00635">
    <property type="entry name" value="BID_2"/>
    <property type="match status" value="2"/>
</dbReference>
<dbReference type="InterPro" id="IPR008964">
    <property type="entry name" value="Invasin/intimin_cell_adhesion"/>
</dbReference>
<dbReference type="InterPro" id="IPR003343">
    <property type="entry name" value="Big_2"/>
</dbReference>
<dbReference type="Pfam" id="PF17957">
    <property type="entry name" value="Big_7"/>
    <property type="match status" value="1"/>
</dbReference>
<evidence type="ECO:0000256" key="1">
    <source>
        <dbReference type="ARBA" id="ARBA00004613"/>
    </source>
</evidence>
<keyword evidence="4" id="KW-0106">Calcium</keyword>
<dbReference type="Gene3D" id="2.60.40.10">
    <property type="entry name" value="Immunoglobulins"/>
    <property type="match status" value="1"/>
</dbReference>
<evidence type="ECO:0000256" key="5">
    <source>
        <dbReference type="SAM" id="MobiDB-lite"/>
    </source>
</evidence>
<feature type="region of interest" description="Disordered" evidence="5">
    <location>
        <begin position="817"/>
        <end position="874"/>
    </location>
</feature>
<dbReference type="Pfam" id="PF08309">
    <property type="entry name" value="LVIVD"/>
    <property type="match status" value="3"/>
</dbReference>
<dbReference type="Gene3D" id="2.60.40.3710">
    <property type="match status" value="1"/>
</dbReference>
<organism evidence="8 9">
    <name type="scientific">Echinimonas agarilytica</name>
    <dbReference type="NCBI Taxonomy" id="1215918"/>
    <lineage>
        <taxon>Bacteria</taxon>
        <taxon>Pseudomonadati</taxon>
        <taxon>Pseudomonadota</taxon>
        <taxon>Gammaproteobacteria</taxon>
        <taxon>Alteromonadales</taxon>
        <taxon>Echinimonadaceae</taxon>
        <taxon>Echinimonas</taxon>
    </lineage>
</organism>
<evidence type="ECO:0000256" key="4">
    <source>
        <dbReference type="ARBA" id="ARBA00022837"/>
    </source>
</evidence>
<accession>A0AA42B732</accession>
<sequence length="2491" mass="265520">MNKGLGTSKWMMAVGLGLSTFTMSSHAFTLNDKCVINILNRTIQVSEDGGWALPNVPSNMGQIRARATCILDDGRTISGQSDYFNVVRNAVTKVGDIEFEALEPIPTSLHFSSTETLSLSAVDETFQLSVTAFYADSSVKDVTSGDTGINYSSTNSAIVTVDSNGVVTAQSNGVALVSARKDGVLASRRVAVTIGGDLDGDGIPDEVERELGLNPNDPIDALEDQDKDGLSAIDEYLAGTDMFNKDSDGDGIDDREELEAGDDGFVTNPLLADSDGDGISDGLEILGGSNPIDATSGDLADYLDFIVAAPENLFLTYNAIDGEASGQLTVTGYMLDGSAVDLTSQSSGTRYSVDDISIASFGLTDGQIFAGQSGSTKITVTNDDKQFVVDVNINEFEPVAQAALAIPGYANNVDIQGNVAYVAAGNAGLQVVDVRDRKNPAIVGAVDTSGTAIDVKVVGDVAYVADGESGLQLIDISEPESPIILSVLDTADIAQDVAIKDDFAFVADGRSGFEVINVANKNKPFSVGASEQITDVKGIAVEGKYLAAVGGTSLALFDIEDVTNPIRLSAVNIGTVKDVTIDNGYIYVAAYSTGYRVYKIGDDGSLELKGGDRTFVPRDVAATNGFVFFAEQLFPNVVAYVNTKDAENPFFQDTINLSPLGDYAGTGLALDATHAFITEERFVVSSDYKASGDSKLFIAQYRELSDLNGVAPTITMTAPAKDGVTVEGARLTLAANAQDDIAVARVDFYVNEEKVAQDTTFPYSIPFTVPLDNEHIGIRAVALDLAGTETETPLITLEVQNDEDSDGLGDEEEIQTWLSDPANPDSDSDGLNDGEEIARGTDPNKEDSDDDGINDGDEVRDGTDPTNPDVTAPVVSLTEPAADATEVPENTSIVISFSEVLTKKSVRAASVVVLEEGILPVDGTVKLIGGDQQLLFTPSGLLSDYTPYTVTVSGVRDTAGNELAEDYSFEFETGNTVDTVRPTVAAINPVNNSVDVPVNAALVVTMSERIDPDTITNDSFYVLDTSTNLRIEGLIDVKDDSQSITFTPNTAFLVGRRHRVYLSSEVRDLFGNQMSARSYYFTTAFEADGVAPTITSTTLTDGQTGVPTNTKLKVRFDEAINSYSIKSIELLSNGVAVAVTQSASNDLKQVTISPKLNLEPNTNYTLIVDGLSDLSGNLLAVPTEIGFTTSDGTDTQTGSRQQYSPRHGAVDVGLNAVISTTYSERIDPTSLVSNTYYVTNLTENRRIAGALSLSADGRQVTFTPDELLQAGHRYQALANYGTFMLDLAGNRVGSYENITFTAGDAEDDAAPQVLVTNLSAETTEVAVNTPVKLRFNEELAPYCVSSDTVTLTGNAGAVAGTVSLSSNRLDVVFTPSAHLAAGVEYTLSIDGVCDASGNALTGQAVTFETSAVGEMDTTTPRVLSIVPSSGSQDVSVSTRIEVTFSETLDVSNAAEIIRIYANGQSGEIAGDYAFDKNVMTFTPAQVLPGDTRINVQVYHVKDRVGNSGCCWNYNFQTEAQFDTDAPMVTSITPRDGVMDIGVNTPIVLTFSESLNAATVTNNNFKLYSNGSIITPSVYRSADARTVTLRGTWPAGQSVSVIATNNVKDLSNNALSDYVSLFSTAVVDTDTSRPSVSRLYPNSGATNVPSVDSIVMYTSEPMDESTLNDAFHVAENGVIVNGRLELTAQGQAIEFTPDEAFAENALVHVYLDSTARDDSGNAVNQYQGHFRMATSAATAGVRPSASAYVPSNGSQNVSLNPTIQVRYNQLMDEDSINDSLIVLRDNTGAVIASDISLDADGQTVHIKPLSLLAADLYHYVSLSSNILDADGDRQTWNRSFSFTTGADAVEDLQQPMVIAMSPAEGMTNVALNPRYHVRFDEAVNPVSFASESSMSVSFAASNQEILYHRYSPLAANTAYQEEVPEVKDFSGNLAVNHQVSFSTGESPDLKTPNYATYRPVSNSTVAVNSSVKWVMNEVIDAVSVSNSTVYVQDVDNGWVRVAGQVSLDTDGQTIHWVPEEPLPAGRRYYAYLSSVTDISGNVNSADAFYFYTSLEEDLEAPRVVSTSVFDGLAGVPINARLRIQLNEAVNEQMLDDVYVSVNGEKQAVNMSFNSARTLLTLIPKTLLPNDTEVLLHVGGLTDLSGNEQDSAIDIRFTTEFGIDVLTGSRQQYSPRHGAVDVGLNAVISTTYSERIDPTSLVSNTYYVTNLTENRRIAGALSLSADGRQVTFTPDELLQAGHRYQALANYGTFMLDLAGNRVGSYENITFTAGDAEDDAAPQVLVTNLSAETTEVAVNTPVKLRFNEELAPYCVSSDTVTLTGNAGAVAGTVSLSSNRLDVVFTPSAHLAAGVEYTLSIDGVCDASGNALTGQAVTFETSAVGEVDNSAPQLVSISPEHRSVDQPLNTPIVMTFDDSLDTRDITANVSSAQIRIYSGSNYYDGTFNVIENEVTFTPTNPLPENTSVTIYLRYVPDRVGNTTCCTSRSFTTTSL</sequence>
<dbReference type="InterPro" id="IPR013211">
    <property type="entry name" value="LVIVD"/>
</dbReference>
<comment type="subcellular location">
    <subcellularLocation>
        <location evidence="1">Secreted</location>
    </subcellularLocation>
</comment>
<dbReference type="SUPFAM" id="SSF63825">
    <property type="entry name" value="YWTD domain"/>
    <property type="match status" value="1"/>
</dbReference>
<reference evidence="8 9" key="1">
    <citation type="journal article" date="2013" name="Antonie Van Leeuwenhoek">
        <title>Echinimonas agarilytica gen. nov., sp. nov., a new gammaproteobacterium isolated from the sea urchin Strongylocentrotus intermedius.</title>
        <authorList>
            <person name="Nedashkovskaya O.I."/>
            <person name="Stenkova A.M."/>
            <person name="Zhukova N.V."/>
            <person name="Van Trappen S."/>
            <person name="Lee J.S."/>
            <person name="Kim S.B."/>
        </authorList>
    </citation>
    <scope>NUCLEOTIDE SEQUENCE [LARGE SCALE GENOMIC DNA]</scope>
    <source>
        <strain evidence="8 9">KMM 6351</strain>
    </source>
</reference>
<dbReference type="RefSeq" id="WP_251260541.1">
    <property type="nucleotide sequence ID" value="NZ_JAMQGP010000002.1"/>
</dbReference>
<dbReference type="PANTHER" id="PTHR37467">
    <property type="entry name" value="EXPORTED CALCIUM-BINDING GLYCOPROTEIN-RELATED"/>
    <property type="match status" value="1"/>
</dbReference>
<dbReference type="SUPFAM" id="SSF103647">
    <property type="entry name" value="TSP type-3 repeat"/>
    <property type="match status" value="1"/>
</dbReference>
<evidence type="ECO:0000313" key="9">
    <source>
        <dbReference type="Proteomes" id="UP001165393"/>
    </source>
</evidence>
<dbReference type="EMBL" id="JAMQGP010000002">
    <property type="protein sequence ID" value="MCM2679181.1"/>
    <property type="molecule type" value="Genomic_DNA"/>
</dbReference>
<keyword evidence="3 6" id="KW-0732">Signal</keyword>
<dbReference type="Gene3D" id="2.60.40.1080">
    <property type="match status" value="2"/>
</dbReference>